<dbReference type="InParanoid" id="A0A251S4B3"/>
<dbReference type="STRING" id="4232.A0A251S4B3"/>
<dbReference type="SUPFAM" id="SSF50486">
    <property type="entry name" value="FMT C-terminal domain-like"/>
    <property type="match status" value="1"/>
</dbReference>
<dbReference type="InterPro" id="IPR011034">
    <property type="entry name" value="Formyl_transferase-like_C_sf"/>
</dbReference>
<keyword evidence="3" id="KW-0808">Transferase</keyword>
<dbReference type="Proteomes" id="UP000215914">
    <property type="component" value="Chromosome 16"/>
</dbReference>
<dbReference type="GO" id="GO:0016740">
    <property type="term" value="F:transferase activity"/>
    <property type="evidence" value="ECO:0007669"/>
    <property type="project" value="UniProtKB-KW"/>
</dbReference>
<dbReference type="Gramene" id="mRNA:HanXRQr2_Chr16g0776461">
    <property type="protein sequence ID" value="mRNA:HanXRQr2_Chr16g0776461"/>
    <property type="gene ID" value="HanXRQr2_Chr16g0776461"/>
</dbReference>
<reference evidence="2" key="3">
    <citation type="submission" date="2020-06" db="EMBL/GenBank/DDBJ databases">
        <title>Helianthus annuus Genome sequencing and assembly Release 2.</title>
        <authorList>
            <person name="Gouzy J."/>
            <person name="Langlade N."/>
            <person name="Munos S."/>
        </authorList>
    </citation>
    <scope>NUCLEOTIDE SEQUENCE</scope>
    <source>
        <tissue evidence="2">Leaves</tissue>
    </source>
</reference>
<name>A0A251S4B3_HELAN</name>
<protein>
    <submittedName>
        <fullName evidence="2 3">Formyl transferase</fullName>
    </submittedName>
</protein>
<evidence type="ECO:0000259" key="1">
    <source>
        <dbReference type="Pfam" id="PF02911"/>
    </source>
</evidence>
<reference evidence="3" key="2">
    <citation type="submission" date="2017-02" db="EMBL/GenBank/DDBJ databases">
        <title>Sunflower complete genome.</title>
        <authorList>
            <person name="Langlade N."/>
            <person name="Munos S."/>
        </authorList>
    </citation>
    <scope>NUCLEOTIDE SEQUENCE [LARGE SCALE GENOMIC DNA]</scope>
    <source>
        <tissue evidence="3">Leaves</tissue>
    </source>
</reference>
<organism evidence="3 4">
    <name type="scientific">Helianthus annuus</name>
    <name type="common">Common sunflower</name>
    <dbReference type="NCBI Taxonomy" id="4232"/>
    <lineage>
        <taxon>Eukaryota</taxon>
        <taxon>Viridiplantae</taxon>
        <taxon>Streptophyta</taxon>
        <taxon>Embryophyta</taxon>
        <taxon>Tracheophyta</taxon>
        <taxon>Spermatophyta</taxon>
        <taxon>Magnoliopsida</taxon>
        <taxon>eudicotyledons</taxon>
        <taxon>Gunneridae</taxon>
        <taxon>Pentapetalae</taxon>
        <taxon>asterids</taxon>
        <taxon>campanulids</taxon>
        <taxon>Asterales</taxon>
        <taxon>Asteraceae</taxon>
        <taxon>Asteroideae</taxon>
        <taxon>Heliantheae alliance</taxon>
        <taxon>Heliantheae</taxon>
        <taxon>Helianthus</taxon>
    </lineage>
</organism>
<dbReference type="EMBL" id="CM007905">
    <property type="protein sequence ID" value="OTF93292.1"/>
    <property type="molecule type" value="Genomic_DNA"/>
</dbReference>
<dbReference type="AlphaFoldDB" id="A0A251S4B3"/>
<dbReference type="InterPro" id="IPR005793">
    <property type="entry name" value="Formyl_trans_C"/>
</dbReference>
<evidence type="ECO:0000313" key="3">
    <source>
        <dbReference type="EMBL" id="OTF93292.1"/>
    </source>
</evidence>
<accession>A0A251S4B3</accession>
<reference evidence="2 4" key="1">
    <citation type="journal article" date="2017" name="Nature">
        <title>The sunflower genome provides insights into oil metabolism, flowering and Asterid evolution.</title>
        <authorList>
            <person name="Badouin H."/>
            <person name="Gouzy J."/>
            <person name="Grassa C.J."/>
            <person name="Murat F."/>
            <person name="Staton S.E."/>
            <person name="Cottret L."/>
            <person name="Lelandais-Briere C."/>
            <person name="Owens G.L."/>
            <person name="Carrere S."/>
            <person name="Mayjonade B."/>
            <person name="Legrand L."/>
            <person name="Gill N."/>
            <person name="Kane N.C."/>
            <person name="Bowers J.E."/>
            <person name="Hubner S."/>
            <person name="Bellec A."/>
            <person name="Berard A."/>
            <person name="Berges H."/>
            <person name="Blanchet N."/>
            <person name="Boniface M.C."/>
            <person name="Brunel D."/>
            <person name="Catrice O."/>
            <person name="Chaidir N."/>
            <person name="Claudel C."/>
            <person name="Donnadieu C."/>
            <person name="Faraut T."/>
            <person name="Fievet G."/>
            <person name="Helmstetter N."/>
            <person name="King M."/>
            <person name="Knapp S.J."/>
            <person name="Lai Z."/>
            <person name="Le Paslier M.C."/>
            <person name="Lippi Y."/>
            <person name="Lorenzon L."/>
            <person name="Mandel J.R."/>
            <person name="Marage G."/>
            <person name="Marchand G."/>
            <person name="Marquand E."/>
            <person name="Bret-Mestries E."/>
            <person name="Morien E."/>
            <person name="Nambeesan S."/>
            <person name="Nguyen T."/>
            <person name="Pegot-Espagnet P."/>
            <person name="Pouilly N."/>
            <person name="Raftis F."/>
            <person name="Sallet E."/>
            <person name="Schiex T."/>
            <person name="Thomas J."/>
            <person name="Vandecasteele C."/>
            <person name="Vares D."/>
            <person name="Vear F."/>
            <person name="Vautrin S."/>
            <person name="Crespi M."/>
            <person name="Mangin B."/>
            <person name="Burke J.M."/>
            <person name="Salse J."/>
            <person name="Munos S."/>
            <person name="Vincourt P."/>
            <person name="Rieseberg L.H."/>
            <person name="Langlade N.B."/>
        </authorList>
    </citation>
    <scope>NUCLEOTIDE SEQUENCE [LARGE SCALE GENOMIC DNA]</scope>
    <source>
        <strain evidence="4">cv. SF193</strain>
        <tissue evidence="2">Leaves</tissue>
    </source>
</reference>
<keyword evidence="4" id="KW-1185">Reference proteome</keyword>
<feature type="domain" description="Formyl transferase C-terminal" evidence="1">
    <location>
        <begin position="29"/>
        <end position="63"/>
    </location>
</feature>
<dbReference type="PANTHER" id="PTHR11138:SF5">
    <property type="entry name" value="METHIONYL-TRNA FORMYLTRANSFERASE, MITOCHONDRIAL"/>
    <property type="match status" value="1"/>
</dbReference>
<dbReference type="Gene3D" id="3.40.50.12230">
    <property type="match status" value="1"/>
</dbReference>
<dbReference type="Pfam" id="PF02911">
    <property type="entry name" value="Formyl_trans_C"/>
    <property type="match status" value="1"/>
</dbReference>
<evidence type="ECO:0000313" key="4">
    <source>
        <dbReference type="Proteomes" id="UP000215914"/>
    </source>
</evidence>
<proteinExistence type="predicted"/>
<dbReference type="EMBL" id="MNCJ02000331">
    <property type="protein sequence ID" value="KAF5762416.1"/>
    <property type="molecule type" value="Genomic_DNA"/>
</dbReference>
<evidence type="ECO:0000313" key="2">
    <source>
        <dbReference type="EMBL" id="KAF5762416.1"/>
    </source>
</evidence>
<gene>
    <name evidence="3" type="ORF">HannXRQ_Chr16g0531301</name>
    <name evidence="2" type="ORF">HanXRQr2_Chr16g0776461</name>
</gene>
<dbReference type="PANTHER" id="PTHR11138">
    <property type="entry name" value="METHIONYL-TRNA FORMYLTRANSFERASE"/>
    <property type="match status" value="1"/>
</dbReference>
<sequence>MQELSSIFDGSAITKAEVLDDSKATLAPKISQEESWLSFDEEASVLHNKVRAFAGWPGTRARILVIDEKSDKRSKLELKSI</sequence>